<comment type="caution">
    <text evidence="3">The sequence shown here is derived from an EMBL/GenBank/DDBJ whole genome shotgun (WGS) entry which is preliminary data.</text>
</comment>
<dbReference type="AlphaFoldDB" id="A0A9D1GTW3"/>
<evidence type="ECO:0000256" key="1">
    <source>
        <dbReference type="SAM" id="MobiDB-lite"/>
    </source>
</evidence>
<dbReference type="Pfam" id="PF18952">
    <property type="entry name" value="DUF5696"/>
    <property type="match status" value="1"/>
</dbReference>
<gene>
    <name evidence="3" type="ORF">IAC39_03830</name>
</gene>
<evidence type="ECO:0000313" key="3">
    <source>
        <dbReference type="EMBL" id="HIT58827.1"/>
    </source>
</evidence>
<dbReference type="InterPro" id="IPR043751">
    <property type="entry name" value="DUF5696"/>
</dbReference>
<dbReference type="EMBL" id="DVLL01000015">
    <property type="protein sequence ID" value="HIT58827.1"/>
    <property type="molecule type" value="Genomic_DNA"/>
</dbReference>
<feature type="signal peptide" evidence="2">
    <location>
        <begin position="1"/>
        <end position="28"/>
    </location>
</feature>
<protein>
    <submittedName>
        <fullName evidence="3">Uncharacterized protein</fullName>
    </submittedName>
</protein>
<feature type="region of interest" description="Disordered" evidence="1">
    <location>
        <begin position="35"/>
        <end position="126"/>
    </location>
</feature>
<proteinExistence type="predicted"/>
<reference evidence="3" key="1">
    <citation type="submission" date="2020-10" db="EMBL/GenBank/DDBJ databases">
        <authorList>
            <person name="Gilroy R."/>
        </authorList>
    </citation>
    <scope>NUCLEOTIDE SEQUENCE</scope>
    <source>
        <strain evidence="3">CHK33-4379</strain>
    </source>
</reference>
<organism evidence="3 4">
    <name type="scientific">Candidatus Faeciplasma pullistercoris</name>
    <dbReference type="NCBI Taxonomy" id="2840800"/>
    <lineage>
        <taxon>Bacteria</taxon>
        <taxon>Bacillati</taxon>
        <taxon>Bacillota</taxon>
        <taxon>Clostridia</taxon>
        <taxon>Eubacteriales</taxon>
        <taxon>Oscillospiraceae</taxon>
        <taxon>Oscillospiraceae incertae sedis</taxon>
        <taxon>Candidatus Faeciplasma</taxon>
    </lineage>
</organism>
<evidence type="ECO:0000256" key="2">
    <source>
        <dbReference type="SAM" id="SignalP"/>
    </source>
</evidence>
<reference evidence="3" key="2">
    <citation type="journal article" date="2021" name="PeerJ">
        <title>Extensive microbial diversity within the chicken gut microbiome revealed by metagenomics and culture.</title>
        <authorList>
            <person name="Gilroy R."/>
            <person name="Ravi A."/>
            <person name="Getino M."/>
            <person name="Pursley I."/>
            <person name="Horton D.L."/>
            <person name="Alikhan N.F."/>
            <person name="Baker D."/>
            <person name="Gharbi K."/>
            <person name="Hall N."/>
            <person name="Watson M."/>
            <person name="Adriaenssens E.M."/>
            <person name="Foster-Nyarko E."/>
            <person name="Jarju S."/>
            <person name="Secka A."/>
            <person name="Antonio M."/>
            <person name="Oren A."/>
            <person name="Chaudhuri R.R."/>
            <person name="La Ragione R."/>
            <person name="Hildebrand F."/>
            <person name="Pallen M.J."/>
        </authorList>
    </citation>
    <scope>NUCLEOTIDE SEQUENCE</scope>
    <source>
        <strain evidence="3">CHK33-4379</strain>
    </source>
</reference>
<evidence type="ECO:0000313" key="4">
    <source>
        <dbReference type="Proteomes" id="UP000824136"/>
    </source>
</evidence>
<name>A0A9D1GTW3_9FIRM</name>
<feature type="compositionally biased region" description="Acidic residues" evidence="1">
    <location>
        <begin position="82"/>
        <end position="125"/>
    </location>
</feature>
<keyword evidence="2" id="KW-0732">Signal</keyword>
<accession>A0A9D1GTW3</accession>
<dbReference type="Proteomes" id="UP000824136">
    <property type="component" value="Unassembled WGS sequence"/>
</dbReference>
<feature type="chain" id="PRO_5039213264" evidence="2">
    <location>
        <begin position="29"/>
        <end position="854"/>
    </location>
</feature>
<sequence length="854" mass="94477">MKNKIFKIIACLLVAAMLTTGWVFPASADNNAADPAVTDAPAAEETTGTDPADTEAEVTDPETKVTDPEAEVTETEAQTTDPEVDVTDPEGTDESADSDTDSDTDSEDDSEEEEEEEEETVEYLTDEQSLARCYEVAENDNFILYLDEEYERIGIYVKETGFVHWSNCVNAELEPTDASPVIKRRRMSNMAVSYGNATDLYTSDNLFSYTESTRETRLEERKTTYELIDNGVKITYHMDSASAIVPMYVVLEEDNVYVYIDTDEIIEEQGYEEGVDVEDAESDVIILTEIMMMPFMSAADYTESGYMFIPDGSGAIVKLNNGKGNYKGYSQTLYGSDITKVRELQEDAMEQAYLPVMAMVRGNNGLVMIASDGDTFATVNAQVSFNSDEETAYNHCWFSFTLRSNDTYNMAGESNIMIFERGDGKIPVDRIGVRFYPITSEEEEVPYTDIADVYRDYLIGQGLEKKTDADYAPLFIDFYGATLKSKSILGIPIDIKTAFTTFEEAIAIVDELTELGVDQMVINYNGWSNDSMTGKIDTAKSVASCVGGKGKYLDMIEYFNELGIDFYGSIDSITFTKNGNGFWTLFDTAYRVSRSYARPYNYNLAYGTPEPGVAPALLAPNSLPDLKNKLEKSFAKYEGAGAGLGSLATSLWSDFSTRNAVNRSTTAEYIKEIYQAVRAVSGKIIADTPNAYLLPYVDTIKNVPLQSSQFKIVDLDIPFIQIVLHGYTPYSTEAINGSPESRELFLRAIAAGSSIQYDFIDSTATALAHTDYVDLYYATYSGWKEECVAEYTLANEILSQCSDAVITGYEVDGSVITTTYDNGFETVVDVETGVIKAGGKTYNYSDYVQEGGLG</sequence>
<feature type="compositionally biased region" description="Low complexity" evidence="1">
    <location>
        <begin position="35"/>
        <end position="46"/>
    </location>
</feature>